<comment type="caution">
    <text evidence="2">The sequence shown here is derived from an EMBL/GenBank/DDBJ whole genome shotgun (WGS) entry which is preliminary data.</text>
</comment>
<organism evidence="2 3">
    <name type="scientific">Heliophilum fasciatum</name>
    <dbReference type="NCBI Taxonomy" id="35700"/>
    <lineage>
        <taxon>Bacteria</taxon>
        <taxon>Bacillati</taxon>
        <taxon>Bacillota</taxon>
        <taxon>Clostridia</taxon>
        <taxon>Eubacteriales</taxon>
        <taxon>Heliobacteriaceae</taxon>
        <taxon>Heliophilum</taxon>
    </lineage>
</organism>
<protein>
    <submittedName>
        <fullName evidence="2">Uncharacterized protein</fullName>
    </submittedName>
</protein>
<evidence type="ECO:0000313" key="2">
    <source>
        <dbReference type="EMBL" id="TCP65168.1"/>
    </source>
</evidence>
<keyword evidence="1" id="KW-0812">Transmembrane</keyword>
<proteinExistence type="predicted"/>
<gene>
    <name evidence="2" type="ORF">EDD73_10651</name>
</gene>
<accession>A0A4R2RQ10</accession>
<keyword evidence="1" id="KW-0472">Membrane</keyword>
<dbReference type="AlphaFoldDB" id="A0A4R2RQ10"/>
<evidence type="ECO:0000256" key="1">
    <source>
        <dbReference type="SAM" id="Phobius"/>
    </source>
</evidence>
<keyword evidence="1" id="KW-1133">Transmembrane helix</keyword>
<dbReference type="EMBL" id="SLXT01000006">
    <property type="protein sequence ID" value="TCP65168.1"/>
    <property type="molecule type" value="Genomic_DNA"/>
</dbReference>
<feature type="transmembrane region" description="Helical" evidence="1">
    <location>
        <begin position="20"/>
        <end position="41"/>
    </location>
</feature>
<dbReference type="Proteomes" id="UP000294813">
    <property type="component" value="Unassembled WGS sequence"/>
</dbReference>
<reference evidence="2 3" key="1">
    <citation type="submission" date="2019-03" db="EMBL/GenBank/DDBJ databases">
        <title>Genomic Encyclopedia of Type Strains, Phase IV (KMG-IV): sequencing the most valuable type-strain genomes for metagenomic binning, comparative biology and taxonomic classification.</title>
        <authorList>
            <person name="Goeker M."/>
        </authorList>
    </citation>
    <scope>NUCLEOTIDE SEQUENCE [LARGE SCALE GENOMIC DNA]</scope>
    <source>
        <strain evidence="2 3">DSM 11170</strain>
    </source>
</reference>
<dbReference type="RefSeq" id="WP_131918587.1">
    <property type="nucleotide sequence ID" value="NZ_JAOQNU010000006.1"/>
</dbReference>
<evidence type="ECO:0000313" key="3">
    <source>
        <dbReference type="Proteomes" id="UP000294813"/>
    </source>
</evidence>
<name>A0A4R2RQ10_9FIRM</name>
<sequence>MEKENLHDADMVVVSRKKILMAELIFSFIFIFALINMLNLASLIGANTRAIQANTQTIQTLEQEHKALAATNTQALTQAPAQTAPAPQQ</sequence>
<keyword evidence="3" id="KW-1185">Reference proteome</keyword>